<keyword evidence="2" id="KW-1185">Reference proteome</keyword>
<evidence type="ECO:0000313" key="1">
    <source>
        <dbReference type="EMBL" id="KAK3709721.1"/>
    </source>
</evidence>
<name>A0ACC3N4I4_9PEZI</name>
<dbReference type="EMBL" id="JAUTXU010000090">
    <property type="protein sequence ID" value="KAK3709721.1"/>
    <property type="molecule type" value="Genomic_DNA"/>
</dbReference>
<comment type="caution">
    <text evidence="1">The sequence shown here is derived from an EMBL/GenBank/DDBJ whole genome shotgun (WGS) entry which is preliminary data.</text>
</comment>
<dbReference type="Proteomes" id="UP001281147">
    <property type="component" value="Unassembled WGS sequence"/>
</dbReference>
<protein>
    <submittedName>
        <fullName evidence="1">Uncharacterized protein</fullName>
    </submittedName>
</protein>
<proteinExistence type="predicted"/>
<accession>A0ACC3N4I4</accession>
<organism evidence="1 2">
    <name type="scientific">Vermiconidia calcicola</name>
    <dbReference type="NCBI Taxonomy" id="1690605"/>
    <lineage>
        <taxon>Eukaryota</taxon>
        <taxon>Fungi</taxon>
        <taxon>Dikarya</taxon>
        <taxon>Ascomycota</taxon>
        <taxon>Pezizomycotina</taxon>
        <taxon>Dothideomycetes</taxon>
        <taxon>Dothideomycetidae</taxon>
        <taxon>Mycosphaerellales</taxon>
        <taxon>Extremaceae</taxon>
        <taxon>Vermiconidia</taxon>
    </lineage>
</organism>
<sequence>MLLFAILAVFLGKCCVTSLTYKGVDWSSTLVEESGGQTYIGLDGKEKPLERIFKNNGVNIVRQRIWNTDGDYGLEYNLQLAQRAQAQGLKIYLDFHLSSTWADPSHQDRPAEWQDYGIDELAAAVQSYTQSTMNSFQDPGVLLEMVSIGNEITMGLLWPVGDMDESPYNVATLLRAASAGIKASNMRPTPRIMIHLDNGWNWDTQQWWYDTILEQGPLASSDFDIQGVSYYPFYNEDATIALLTSSLTNMIARYGKEVMVVETDWPTDCPDPLYEFPSDTQDIAISVAGQAEWISDVAEAVEAAGGTGLFYWEPAWIGNAGLGSSCANNLMFDRSGQAEDSVKAFRSI</sequence>
<gene>
    <name evidence="1" type="ORF">LTR37_010748</name>
</gene>
<reference evidence="1" key="1">
    <citation type="submission" date="2023-07" db="EMBL/GenBank/DDBJ databases">
        <title>Black Yeasts Isolated from many extreme environments.</title>
        <authorList>
            <person name="Coleine C."/>
            <person name="Stajich J.E."/>
            <person name="Selbmann L."/>
        </authorList>
    </citation>
    <scope>NUCLEOTIDE SEQUENCE</scope>
    <source>
        <strain evidence="1">CCFEE 5714</strain>
    </source>
</reference>
<evidence type="ECO:0000313" key="2">
    <source>
        <dbReference type="Proteomes" id="UP001281147"/>
    </source>
</evidence>